<evidence type="ECO:0000259" key="1">
    <source>
        <dbReference type="PROSITE" id="PS51910"/>
    </source>
</evidence>
<organism evidence="2 3">
    <name type="scientific">Streptomyces atratus</name>
    <dbReference type="NCBI Taxonomy" id="1893"/>
    <lineage>
        <taxon>Bacteria</taxon>
        <taxon>Bacillati</taxon>
        <taxon>Actinomycetota</taxon>
        <taxon>Actinomycetes</taxon>
        <taxon>Kitasatosporales</taxon>
        <taxon>Streptomycetaceae</taxon>
        <taxon>Streptomyces</taxon>
    </lineage>
</organism>
<gene>
    <name evidence="2" type="ORF">SAMN02787144_104612</name>
</gene>
<dbReference type="STRING" id="1893.SAMN02787144_104612"/>
<dbReference type="SUPFAM" id="SSF51445">
    <property type="entry name" value="(Trans)glycosidases"/>
    <property type="match status" value="1"/>
</dbReference>
<dbReference type="EMBL" id="FPJO01000046">
    <property type="protein sequence ID" value="SFY44372.1"/>
    <property type="molecule type" value="Genomic_DNA"/>
</dbReference>
<dbReference type="InterPro" id="IPR001223">
    <property type="entry name" value="Glyco_hydro18_cat"/>
</dbReference>
<sequence>MGSLAATPSAAADQESCRPDGLYETPGVAVPYCSVHDTEGREKMGADHQRRVIGYFTDWRTGKDGKPAYLVPDTPWDKVTHLNYASAHVDGGNKLSVGADGPDNASTGMTWPGAAGAEMDPDLPYKGHFNLLNKFKKKYPNVKTMVSVGGWAETGGYFDDSGKRVDEGRGARLHR</sequence>
<keyword evidence="2" id="KW-0378">Hydrolase</keyword>
<feature type="domain" description="GH18" evidence="1">
    <location>
        <begin position="50"/>
        <end position="175"/>
    </location>
</feature>
<dbReference type="Pfam" id="PF00704">
    <property type="entry name" value="Glyco_hydro_18"/>
    <property type="match status" value="1"/>
</dbReference>
<evidence type="ECO:0000313" key="3">
    <source>
        <dbReference type="Proteomes" id="UP000181909"/>
    </source>
</evidence>
<protein>
    <submittedName>
        <fullName evidence="2">Glycosyl hydrolases family 18</fullName>
    </submittedName>
</protein>
<dbReference type="GO" id="GO:0016787">
    <property type="term" value="F:hydrolase activity"/>
    <property type="evidence" value="ECO:0007669"/>
    <property type="project" value="UniProtKB-KW"/>
</dbReference>
<dbReference type="Gene3D" id="3.20.20.80">
    <property type="entry name" value="Glycosidases"/>
    <property type="match status" value="1"/>
</dbReference>
<name>A0A1K2FAY8_STRAR</name>
<dbReference type="PROSITE" id="PS51910">
    <property type="entry name" value="GH18_2"/>
    <property type="match status" value="1"/>
</dbReference>
<dbReference type="Proteomes" id="UP000181909">
    <property type="component" value="Unassembled WGS sequence"/>
</dbReference>
<reference evidence="2 3" key="1">
    <citation type="submission" date="2016-11" db="EMBL/GenBank/DDBJ databases">
        <authorList>
            <person name="Jaros S."/>
            <person name="Januszkiewicz K."/>
            <person name="Wedrychowicz H."/>
        </authorList>
    </citation>
    <scope>NUCLEOTIDE SEQUENCE [LARGE SCALE GENOMIC DNA]</scope>
    <source>
        <strain evidence="2 3">OK807</strain>
    </source>
</reference>
<proteinExistence type="predicted"/>
<dbReference type="InterPro" id="IPR017853">
    <property type="entry name" value="GH"/>
</dbReference>
<evidence type="ECO:0000313" key="2">
    <source>
        <dbReference type="EMBL" id="SFY44372.1"/>
    </source>
</evidence>
<dbReference type="GO" id="GO:0005975">
    <property type="term" value="P:carbohydrate metabolic process"/>
    <property type="evidence" value="ECO:0007669"/>
    <property type="project" value="InterPro"/>
</dbReference>
<accession>A0A1K2FAY8</accession>
<dbReference type="AlphaFoldDB" id="A0A1K2FAY8"/>